<dbReference type="RefSeq" id="WP_162839502.1">
    <property type="nucleotide sequence ID" value="NZ_BJON01000006.1"/>
</dbReference>
<sequence length="54" mass="6366">MFNLYFALILTILILYRIYRGDVVSNMSMSIMIGLIVLNLVIFAKNWRQKQKKA</sequence>
<dbReference type="EMBL" id="BJON01000006">
    <property type="protein sequence ID" value="GED67786.1"/>
    <property type="molecule type" value="Genomic_DNA"/>
</dbReference>
<name>A0ABQ0TIW2_9BACL</name>
<gene>
    <name evidence="2" type="ORF">BRE01_14880</name>
</gene>
<evidence type="ECO:0000313" key="2">
    <source>
        <dbReference type="EMBL" id="GED67786.1"/>
    </source>
</evidence>
<accession>A0ABQ0TIW2</accession>
<organism evidence="2 3">
    <name type="scientific">Brevibacillus reuszeri</name>
    <dbReference type="NCBI Taxonomy" id="54915"/>
    <lineage>
        <taxon>Bacteria</taxon>
        <taxon>Bacillati</taxon>
        <taxon>Bacillota</taxon>
        <taxon>Bacilli</taxon>
        <taxon>Bacillales</taxon>
        <taxon>Paenibacillaceae</taxon>
        <taxon>Brevibacillus</taxon>
    </lineage>
</organism>
<keyword evidence="1" id="KW-1133">Transmembrane helix</keyword>
<feature type="transmembrane region" description="Helical" evidence="1">
    <location>
        <begin position="30"/>
        <end position="47"/>
    </location>
</feature>
<dbReference type="Proteomes" id="UP000319578">
    <property type="component" value="Unassembled WGS sequence"/>
</dbReference>
<keyword evidence="1" id="KW-0812">Transmembrane</keyword>
<protein>
    <submittedName>
        <fullName evidence="2">Uncharacterized protein</fullName>
    </submittedName>
</protein>
<evidence type="ECO:0000256" key="1">
    <source>
        <dbReference type="SAM" id="Phobius"/>
    </source>
</evidence>
<proteinExistence type="predicted"/>
<reference evidence="2 3" key="1">
    <citation type="submission" date="2019-06" db="EMBL/GenBank/DDBJ databases">
        <title>Whole genome shotgun sequence of Brevibacillus reuszeri NBRC 15719.</title>
        <authorList>
            <person name="Hosoyama A."/>
            <person name="Uohara A."/>
            <person name="Ohji S."/>
            <person name="Ichikawa N."/>
        </authorList>
    </citation>
    <scope>NUCLEOTIDE SEQUENCE [LARGE SCALE GENOMIC DNA]</scope>
    <source>
        <strain evidence="2 3">NBRC 15719</strain>
    </source>
</reference>
<comment type="caution">
    <text evidence="2">The sequence shown here is derived from an EMBL/GenBank/DDBJ whole genome shotgun (WGS) entry which is preliminary data.</text>
</comment>
<keyword evidence="3" id="KW-1185">Reference proteome</keyword>
<keyword evidence="1" id="KW-0472">Membrane</keyword>
<evidence type="ECO:0000313" key="3">
    <source>
        <dbReference type="Proteomes" id="UP000319578"/>
    </source>
</evidence>